<sequence length="223" mass="24372">MERCVINVVVATVGGGPEVKLVVVQADRGVLSLTNTQQPETAPQRGQQRDDEEASYTCVCLSVCEAVRRTAVFGRPEQNASGVALTPEALRQLHFAFVRTQHIRDTCSDHRRSAGSAWYQVLCSNMPLFQLFVYCSAASHTHTFATDSRLTDGPAQPVVEQQPTWSVGPCVCLSVSVSSAFTPTASEQHPYEARLLPLQALVLSRFVAVDHRKSYHRGSLSAT</sequence>
<evidence type="ECO:0000313" key="2">
    <source>
        <dbReference type="Proteomes" id="UP000270296"/>
    </source>
</evidence>
<keyword evidence="2" id="KW-1185">Reference proteome</keyword>
<evidence type="ECO:0000313" key="1">
    <source>
        <dbReference type="EMBL" id="VDO98228.1"/>
    </source>
</evidence>
<reference evidence="1 2" key="2">
    <citation type="submission" date="2018-11" db="EMBL/GenBank/DDBJ databases">
        <authorList>
            <consortium name="Pathogen Informatics"/>
        </authorList>
    </citation>
    <scope>NUCLEOTIDE SEQUENCE [LARGE SCALE GENOMIC DNA]</scope>
</reference>
<reference evidence="3" key="1">
    <citation type="submission" date="2016-06" db="UniProtKB">
        <authorList>
            <consortium name="WormBaseParasite"/>
        </authorList>
    </citation>
    <scope>IDENTIFICATION</scope>
</reference>
<name>A0A183IG45_9BILA</name>
<organism evidence="3">
    <name type="scientific">Soboliphyme baturini</name>
    <dbReference type="NCBI Taxonomy" id="241478"/>
    <lineage>
        <taxon>Eukaryota</taxon>
        <taxon>Metazoa</taxon>
        <taxon>Ecdysozoa</taxon>
        <taxon>Nematoda</taxon>
        <taxon>Enoplea</taxon>
        <taxon>Dorylaimia</taxon>
        <taxon>Dioctophymatida</taxon>
        <taxon>Dioctophymatoidea</taxon>
        <taxon>Soboliphymatidae</taxon>
        <taxon>Soboliphyme</taxon>
    </lineage>
</organism>
<dbReference type="EMBL" id="UZAM01007308">
    <property type="protein sequence ID" value="VDO98228.1"/>
    <property type="molecule type" value="Genomic_DNA"/>
</dbReference>
<protein>
    <submittedName>
        <fullName evidence="1 3">Uncharacterized protein</fullName>
    </submittedName>
</protein>
<gene>
    <name evidence="1" type="ORF">SBAD_LOCUS2589</name>
</gene>
<dbReference type="Proteomes" id="UP000270296">
    <property type="component" value="Unassembled WGS sequence"/>
</dbReference>
<proteinExistence type="predicted"/>
<dbReference type="WBParaSite" id="SBAD_0000271901-mRNA-1">
    <property type="protein sequence ID" value="SBAD_0000271901-mRNA-1"/>
    <property type="gene ID" value="SBAD_0000271901"/>
</dbReference>
<evidence type="ECO:0000313" key="3">
    <source>
        <dbReference type="WBParaSite" id="SBAD_0000271901-mRNA-1"/>
    </source>
</evidence>
<accession>A0A183IG45</accession>
<dbReference type="AlphaFoldDB" id="A0A183IG45"/>